<protein>
    <submittedName>
        <fullName evidence="2">Uncharacterized protein</fullName>
    </submittedName>
</protein>
<dbReference type="InterPro" id="IPR039991">
    <property type="entry name" value="SHOC1"/>
</dbReference>
<gene>
    <name evidence="2" type="ORF">AGOR_G00047270</name>
</gene>
<sequence length="867" mass="97284">MDTTLPARFRLYPELETELPLTPPCPFSWPPPQAQLSCASLPAEQMSPVFRHNLVSDSAREGMEEVLWKTEKHLQIVLGLLLAEPQTIEPALQYQPISEAFKLVTAEVESHGTTIREQVNFDLKITDGLASGPSEALETLTKGYSRVGEETAVELSDESEPETEDFLPLSFSQIDNILTECSDDTDWIPIFLDFPAQPSTVNQTEESELTEASHEETQEREKTIVTEEAVINHGEEPNPTGGLESDGRPKEDLDPLSTFMMLRSQQRASVATQSQSTSRGILTRPEPKRALERKEELKPGVHLRSACVTLAGRGSDGRTQESSCQERSEASYDSQVIQVHASESQRWAYQQLQAAASLCLSSARGLGLQASAYGDFSTLTSDCTRFLLKQQEKELSTSIKQGEPGEKSMPLYKQVALIHLLVTARDLLLRCDLNTAVDYLARAKETNMDSCLDDLWSKLRVVQYLSQRNEEPSLKIVELQQQMREWVEKNKTQKPCAKWQQADCRRVKESLHQCWCVVVCGQHIGPDFPWQCFSRVVEYDQVSSSAWATVCRERNISHVSVWTTVPHCEGDSTDTLEQAIPFTLVVTEGLLHYGMLLQMLESVYNITVLERDYPDSLQMLGRTSRYSVITVDECTAVVIQEVEELSMERSSENFVLRMTALSLQYSCCWVILYCAEGQGPGYSFNSDVFNNLVLIYSSFVLFGLRSEDLDVKVLITDDASDLARWVRQISHQTLMDSGRDPLQWLDRDWLSVLPSEEEKCLTLFPSVNPMVAQLMLRRAPSLSWLLRATLTELQVLLPEVPHKVIKLFSDTTALYKLNASHSPPGSPAEITQRRTCGPWGADAGDLHGARKCSTQTTSTLLTGLPKI</sequence>
<evidence type="ECO:0000256" key="1">
    <source>
        <dbReference type="SAM" id="MobiDB-lite"/>
    </source>
</evidence>
<accession>A0A8T3DTJ8</accession>
<dbReference type="AlphaFoldDB" id="A0A8T3DTJ8"/>
<dbReference type="GO" id="GO:0016887">
    <property type="term" value="F:ATP hydrolysis activity"/>
    <property type="evidence" value="ECO:0007669"/>
    <property type="project" value="InterPro"/>
</dbReference>
<organism evidence="2 3">
    <name type="scientific">Albula goreensis</name>
    <dbReference type="NCBI Taxonomy" id="1534307"/>
    <lineage>
        <taxon>Eukaryota</taxon>
        <taxon>Metazoa</taxon>
        <taxon>Chordata</taxon>
        <taxon>Craniata</taxon>
        <taxon>Vertebrata</taxon>
        <taxon>Euteleostomi</taxon>
        <taxon>Actinopterygii</taxon>
        <taxon>Neopterygii</taxon>
        <taxon>Teleostei</taxon>
        <taxon>Albuliformes</taxon>
        <taxon>Albulidae</taxon>
        <taxon>Albula</taxon>
    </lineage>
</organism>
<dbReference type="PROSITE" id="PS50096">
    <property type="entry name" value="IQ"/>
    <property type="match status" value="1"/>
</dbReference>
<feature type="compositionally biased region" description="Basic and acidic residues" evidence="1">
    <location>
        <begin position="211"/>
        <end position="225"/>
    </location>
</feature>
<feature type="region of interest" description="Disordered" evidence="1">
    <location>
        <begin position="199"/>
        <end position="253"/>
    </location>
</feature>
<comment type="caution">
    <text evidence="2">The sequence shown here is derived from an EMBL/GenBank/DDBJ whole genome shotgun (WGS) entry which is preliminary data.</text>
</comment>
<dbReference type="Pfam" id="PF17825">
    <property type="entry name" value="DUF5587"/>
    <property type="match status" value="2"/>
</dbReference>
<dbReference type="PANTHER" id="PTHR35668:SF1">
    <property type="entry name" value="PROTEIN SHORTAGE IN CHIASMATA 1 ORTHOLOG"/>
    <property type="match status" value="1"/>
</dbReference>
<evidence type="ECO:0000313" key="3">
    <source>
        <dbReference type="Proteomes" id="UP000829720"/>
    </source>
</evidence>
<dbReference type="PANTHER" id="PTHR35668">
    <property type="entry name" value="PROTEIN SHORTAGE IN CHIASMATA 1 ORTHOLOG"/>
    <property type="match status" value="1"/>
</dbReference>
<dbReference type="GO" id="GO:0000794">
    <property type="term" value="C:condensed nuclear chromosome"/>
    <property type="evidence" value="ECO:0007669"/>
    <property type="project" value="InterPro"/>
</dbReference>
<dbReference type="EMBL" id="JAERUA010000004">
    <property type="protein sequence ID" value="KAI1900172.1"/>
    <property type="molecule type" value="Genomic_DNA"/>
</dbReference>
<feature type="compositionally biased region" description="Basic and acidic residues" evidence="1">
    <location>
        <begin position="285"/>
        <end position="296"/>
    </location>
</feature>
<evidence type="ECO:0000313" key="2">
    <source>
        <dbReference type="EMBL" id="KAI1900172.1"/>
    </source>
</evidence>
<dbReference type="GO" id="GO:0003697">
    <property type="term" value="F:single-stranded DNA binding"/>
    <property type="evidence" value="ECO:0007669"/>
    <property type="project" value="TreeGrafter"/>
</dbReference>
<name>A0A8T3DTJ8_9TELE</name>
<proteinExistence type="predicted"/>
<keyword evidence="3" id="KW-1185">Reference proteome</keyword>
<dbReference type="OrthoDB" id="9909657at2759"/>
<feature type="compositionally biased region" description="Polar residues" evidence="1">
    <location>
        <begin position="268"/>
        <end position="280"/>
    </location>
</feature>
<dbReference type="Proteomes" id="UP000829720">
    <property type="component" value="Unassembled WGS sequence"/>
</dbReference>
<dbReference type="GO" id="GO:0000712">
    <property type="term" value="P:resolution of meiotic recombination intermediates"/>
    <property type="evidence" value="ECO:0007669"/>
    <property type="project" value="InterPro"/>
</dbReference>
<feature type="region of interest" description="Disordered" evidence="1">
    <location>
        <begin position="268"/>
        <end position="296"/>
    </location>
</feature>
<reference evidence="2" key="1">
    <citation type="submission" date="2021-01" db="EMBL/GenBank/DDBJ databases">
        <authorList>
            <person name="Zahm M."/>
            <person name="Roques C."/>
            <person name="Cabau C."/>
            <person name="Klopp C."/>
            <person name="Donnadieu C."/>
            <person name="Jouanno E."/>
            <person name="Lampietro C."/>
            <person name="Louis A."/>
            <person name="Herpin A."/>
            <person name="Echchiki A."/>
            <person name="Berthelot C."/>
            <person name="Parey E."/>
            <person name="Roest-Crollius H."/>
            <person name="Braasch I."/>
            <person name="Postlethwait J."/>
            <person name="Bobe J."/>
            <person name="Montfort J."/>
            <person name="Bouchez O."/>
            <person name="Begum T."/>
            <person name="Mejri S."/>
            <person name="Adams A."/>
            <person name="Chen W.-J."/>
            <person name="Guiguen Y."/>
        </authorList>
    </citation>
    <scope>NUCLEOTIDE SEQUENCE</scope>
    <source>
        <tissue evidence="2">Blood</tissue>
    </source>
</reference>